<feature type="region of interest" description="Disordered" evidence="2">
    <location>
        <begin position="230"/>
        <end position="263"/>
    </location>
</feature>
<feature type="compositionally biased region" description="Acidic residues" evidence="2">
    <location>
        <begin position="465"/>
        <end position="506"/>
    </location>
</feature>
<feature type="compositionally biased region" description="Basic and acidic residues" evidence="2">
    <location>
        <begin position="180"/>
        <end position="190"/>
    </location>
</feature>
<dbReference type="InterPro" id="IPR018034">
    <property type="entry name" value="Kri1"/>
</dbReference>
<feature type="compositionally biased region" description="Basic residues" evidence="2">
    <location>
        <begin position="703"/>
        <end position="712"/>
    </location>
</feature>
<dbReference type="PANTHER" id="PTHR14490:SF5">
    <property type="entry name" value="PROTEIN KRI1 HOMOLOG"/>
    <property type="match status" value="1"/>
</dbReference>
<feature type="compositionally biased region" description="Acidic residues" evidence="2">
    <location>
        <begin position="321"/>
        <end position="330"/>
    </location>
</feature>
<feature type="region of interest" description="Disordered" evidence="2">
    <location>
        <begin position="26"/>
        <end position="69"/>
    </location>
</feature>
<accession>A0A854Q8Z7</accession>
<evidence type="ECO:0000256" key="1">
    <source>
        <dbReference type="ARBA" id="ARBA00007473"/>
    </source>
</evidence>
<feature type="compositionally biased region" description="Basic and acidic residues" evidence="2">
    <location>
        <begin position="724"/>
        <end position="746"/>
    </location>
</feature>
<proteinExistence type="inferred from homology"/>
<dbReference type="GO" id="GO:0000447">
    <property type="term" value="P:endonucleolytic cleavage in ITS1 to separate SSU-rRNA from 5.8S rRNA and LSU-rRNA from tricistronic rRNA transcript (SSU-rRNA, 5.8S rRNA, LSU-rRNA)"/>
    <property type="evidence" value="ECO:0007669"/>
    <property type="project" value="TreeGrafter"/>
</dbReference>
<feature type="compositionally biased region" description="Basic and acidic residues" evidence="2">
    <location>
        <begin position="657"/>
        <end position="702"/>
    </location>
</feature>
<feature type="compositionally biased region" description="Basic residues" evidence="2">
    <location>
        <begin position="764"/>
        <end position="773"/>
    </location>
</feature>
<feature type="domain" description="Kri1-like C-terminal" evidence="3">
    <location>
        <begin position="560"/>
        <end position="627"/>
    </location>
</feature>
<dbReference type="InterPro" id="IPR024626">
    <property type="entry name" value="Kri1-like_C"/>
</dbReference>
<dbReference type="Proteomes" id="UP000199727">
    <property type="component" value="Unassembled WGS sequence"/>
</dbReference>
<dbReference type="AlphaFoldDB" id="A0A854Q8Z7"/>
<name>A0A854Q8Z7_CRYNE</name>
<feature type="region of interest" description="Disordered" evidence="2">
    <location>
        <begin position="346"/>
        <end position="401"/>
    </location>
</feature>
<feature type="region of interest" description="Disordered" evidence="2">
    <location>
        <begin position="134"/>
        <end position="196"/>
    </location>
</feature>
<feature type="region of interest" description="Disordered" evidence="2">
    <location>
        <begin position="307"/>
        <end position="330"/>
    </location>
</feature>
<organism evidence="4 5">
    <name type="scientific">Cryptococcus neoformans Tu259-1</name>
    <dbReference type="NCBI Taxonomy" id="1230072"/>
    <lineage>
        <taxon>Eukaryota</taxon>
        <taxon>Fungi</taxon>
        <taxon>Dikarya</taxon>
        <taxon>Basidiomycota</taxon>
        <taxon>Agaricomycotina</taxon>
        <taxon>Tremellomycetes</taxon>
        <taxon>Tremellales</taxon>
        <taxon>Cryptococcaceae</taxon>
        <taxon>Cryptococcus</taxon>
        <taxon>Cryptococcus neoformans species complex</taxon>
    </lineage>
</organism>
<dbReference type="Pfam" id="PF05178">
    <property type="entry name" value="Kri1"/>
    <property type="match status" value="1"/>
</dbReference>
<protein>
    <submittedName>
        <fullName evidence="4">Protein KRI1</fullName>
    </submittedName>
</protein>
<dbReference type="EMBL" id="AMKT01000069">
    <property type="protein sequence ID" value="OXG16008.1"/>
    <property type="molecule type" value="Genomic_DNA"/>
</dbReference>
<dbReference type="PANTHER" id="PTHR14490">
    <property type="entry name" value="ZINC FINGER, ZZ TYPE"/>
    <property type="match status" value="1"/>
</dbReference>
<dbReference type="OrthoDB" id="10252032at2759"/>
<feature type="compositionally biased region" description="Basic and acidic residues" evidence="2">
    <location>
        <begin position="379"/>
        <end position="393"/>
    </location>
</feature>
<feature type="compositionally biased region" description="Basic and acidic residues" evidence="2">
    <location>
        <begin position="642"/>
        <end position="651"/>
    </location>
</feature>
<dbReference type="Pfam" id="PF12936">
    <property type="entry name" value="Kri1_C"/>
    <property type="match status" value="1"/>
</dbReference>
<feature type="compositionally biased region" description="Basic residues" evidence="2">
    <location>
        <begin position="523"/>
        <end position="534"/>
    </location>
</feature>
<feature type="region of interest" description="Disordered" evidence="2">
    <location>
        <begin position="445"/>
        <end position="558"/>
    </location>
</feature>
<evidence type="ECO:0000313" key="4">
    <source>
        <dbReference type="EMBL" id="OXG16008.1"/>
    </source>
</evidence>
<reference evidence="4 5" key="1">
    <citation type="submission" date="2017-06" db="EMBL/GenBank/DDBJ databases">
        <title>Global population genomics of the pathogenic fungus Cryptococcus neoformans var. grubii.</title>
        <authorList>
            <person name="Cuomo C."/>
            <person name="Litvintseva A."/>
            <person name="Chen Y."/>
            <person name="Young S."/>
            <person name="Zeng Q."/>
            <person name="Chapman S."/>
            <person name="Gujja S."/>
            <person name="Saif S."/>
            <person name="Birren B."/>
        </authorList>
    </citation>
    <scope>NUCLEOTIDE SEQUENCE [LARGE SCALE GENOMIC DNA]</scope>
    <source>
        <strain evidence="4 5">Tu259-1</strain>
    </source>
</reference>
<dbReference type="GO" id="GO:0005730">
    <property type="term" value="C:nucleolus"/>
    <property type="evidence" value="ECO:0007669"/>
    <property type="project" value="TreeGrafter"/>
</dbReference>
<sequence length="779" mass="88828">MIYTVHASLEELIRIILDQNSKMHAQVFKSDKSDKSSSSSGSEEDYSSDYSSSSEDVTEDEEGNELTPALDAAILRTLSKIKKREGVYGGENVLQEELRKAQEIAEQRGLKSNVAKKVAEKPYLLADYHRSKLLAGEDQEEEPESAEPLTHVESQRRLRQEAVSAFKTLAEESDDESDEEFIRKREKDAQEVDENDEEYKKFMLEFGGGEEEVRKILGMGDQPAILKVLESEGKENEEEKAAVSKIEKEEMERQKREREAKKAKDDDDFLMNYILNRGWIDRSEKHVPTYDEVVGPSTEVAEEAAAQVKSTKPKSSHPWGELDEESDFEDRAEEFETEYNFRFEEPGSSTIAIHPRDIPSLVRRADDTRKSKRARRAERKAAEKAAKEEEIKREKGKKRREMEKRMNILKRDLEKEGFKDLEWGKLEKVLDGEWDENVWEKIVGGMLSKGDEQEEGDDNEKPTWDDELGDAEYDEEEGEGDFQYEFAEGEGEAEGEDEDMDVDGDEGPINMDADFVDEEPSKKSKKKDKKKKKDKNKEHSPSPLPEDEENQLSISEKAHALKEAVDSYNALAHEDIIEDMPTRFKYTPSAPASFGLTPVEILLATDDELNKLVTMKGIAPYKKGGIGIQGKGLGKRVRELKDKLRERRWGEEPSQMKSREEKKKEKEKEKKRKRDDGEERGQGEGREKKGEGETVEKSEKVRNGKRLGKKERMRLQKAAEAAGEPERERERESESVPAEKKRKVESGETSGDAPAANGEEGGDKKKRRKKKKSKADGEA</sequence>
<evidence type="ECO:0000313" key="5">
    <source>
        <dbReference type="Proteomes" id="UP000199727"/>
    </source>
</evidence>
<gene>
    <name evidence="4" type="ORF">C361_05456</name>
</gene>
<feature type="region of interest" description="Disordered" evidence="2">
    <location>
        <begin position="642"/>
        <end position="779"/>
    </location>
</feature>
<comment type="similarity">
    <text evidence="1">Belongs to the KRI1 family.</text>
</comment>
<evidence type="ECO:0000256" key="2">
    <source>
        <dbReference type="SAM" id="MobiDB-lite"/>
    </source>
</evidence>
<comment type="caution">
    <text evidence="4">The sequence shown here is derived from an EMBL/GenBank/DDBJ whole genome shotgun (WGS) entry which is preliminary data.</text>
</comment>
<evidence type="ECO:0000259" key="3">
    <source>
        <dbReference type="Pfam" id="PF12936"/>
    </source>
</evidence>
<dbReference type="GO" id="GO:0030686">
    <property type="term" value="C:90S preribosome"/>
    <property type="evidence" value="ECO:0007669"/>
    <property type="project" value="TreeGrafter"/>
</dbReference>